<dbReference type="SMART" id="SM00862">
    <property type="entry name" value="Trans_reg_C"/>
    <property type="match status" value="1"/>
</dbReference>
<evidence type="ECO:0000259" key="9">
    <source>
        <dbReference type="PROSITE" id="PS51755"/>
    </source>
</evidence>
<dbReference type="InterPro" id="IPR001867">
    <property type="entry name" value="OmpR/PhoB-type_DNA-bd"/>
</dbReference>
<dbReference type="PROSITE" id="PS51755">
    <property type="entry name" value="OMPR_PHOB"/>
    <property type="match status" value="1"/>
</dbReference>
<protein>
    <recommendedName>
        <fullName evidence="12">Response regulator transcription factor</fullName>
    </recommendedName>
</protein>
<accession>A0ABS1CJX0</accession>
<reference evidence="10 11" key="1">
    <citation type="journal article" date="2020" name="Microorganisms">
        <title>Osmotic Adaptation and Compatible Solute Biosynthesis of Phototrophic Bacteria as Revealed from Genome Analyses.</title>
        <authorList>
            <person name="Imhoff J.F."/>
            <person name="Rahn T."/>
            <person name="Kunzel S."/>
            <person name="Keller A."/>
            <person name="Neulinger S.C."/>
        </authorList>
    </citation>
    <scope>NUCLEOTIDE SEQUENCE [LARGE SCALE GENOMIC DNA]</scope>
    <source>
        <strain evidence="10 11">DSM 6210</strain>
    </source>
</reference>
<dbReference type="InterPro" id="IPR011006">
    <property type="entry name" value="CheY-like_superfamily"/>
</dbReference>
<name>A0ABS1CJX0_9GAMM</name>
<dbReference type="InterPro" id="IPR001789">
    <property type="entry name" value="Sig_transdc_resp-reg_receiver"/>
</dbReference>
<keyword evidence="1 6" id="KW-0597">Phosphoprotein</keyword>
<dbReference type="SUPFAM" id="SSF46894">
    <property type="entry name" value="C-terminal effector domain of the bipartite response regulators"/>
    <property type="match status" value="1"/>
</dbReference>
<dbReference type="PROSITE" id="PS50110">
    <property type="entry name" value="RESPONSE_REGULATORY"/>
    <property type="match status" value="1"/>
</dbReference>
<dbReference type="RefSeq" id="WP_200238189.1">
    <property type="nucleotide sequence ID" value="NZ_NRRV01000029.1"/>
</dbReference>
<organism evidence="10 11">
    <name type="scientific">Thiohalocapsa halophila</name>
    <dbReference type="NCBI Taxonomy" id="69359"/>
    <lineage>
        <taxon>Bacteria</taxon>
        <taxon>Pseudomonadati</taxon>
        <taxon>Pseudomonadota</taxon>
        <taxon>Gammaproteobacteria</taxon>
        <taxon>Chromatiales</taxon>
        <taxon>Chromatiaceae</taxon>
        <taxon>Thiohalocapsa</taxon>
    </lineage>
</organism>
<keyword evidence="5" id="KW-0804">Transcription</keyword>
<keyword evidence="2" id="KW-0902">Two-component regulatory system</keyword>
<feature type="modified residue" description="4-aspartylphosphate" evidence="6">
    <location>
        <position position="55"/>
    </location>
</feature>
<evidence type="ECO:0000256" key="2">
    <source>
        <dbReference type="ARBA" id="ARBA00023012"/>
    </source>
</evidence>
<dbReference type="Gene3D" id="3.40.50.2300">
    <property type="match status" value="1"/>
</dbReference>
<dbReference type="Pfam" id="PF00072">
    <property type="entry name" value="Response_reg"/>
    <property type="match status" value="1"/>
</dbReference>
<dbReference type="Gene3D" id="6.10.250.690">
    <property type="match status" value="1"/>
</dbReference>
<dbReference type="PANTHER" id="PTHR48111">
    <property type="entry name" value="REGULATOR OF RPOS"/>
    <property type="match status" value="1"/>
</dbReference>
<dbReference type="Pfam" id="PF00486">
    <property type="entry name" value="Trans_reg_C"/>
    <property type="match status" value="1"/>
</dbReference>
<dbReference type="CDD" id="cd00383">
    <property type="entry name" value="trans_reg_C"/>
    <property type="match status" value="1"/>
</dbReference>
<dbReference type="InterPro" id="IPR039420">
    <property type="entry name" value="WalR-like"/>
</dbReference>
<gene>
    <name evidence="10" type="ORF">CKO31_13005</name>
</gene>
<dbReference type="PANTHER" id="PTHR48111:SF1">
    <property type="entry name" value="TWO-COMPONENT RESPONSE REGULATOR ORR33"/>
    <property type="match status" value="1"/>
</dbReference>
<proteinExistence type="predicted"/>
<evidence type="ECO:0000256" key="1">
    <source>
        <dbReference type="ARBA" id="ARBA00022553"/>
    </source>
</evidence>
<dbReference type="InterPro" id="IPR016032">
    <property type="entry name" value="Sig_transdc_resp-reg_C-effctor"/>
</dbReference>
<dbReference type="Gene3D" id="1.10.10.10">
    <property type="entry name" value="Winged helix-like DNA-binding domain superfamily/Winged helix DNA-binding domain"/>
    <property type="match status" value="1"/>
</dbReference>
<evidence type="ECO:0000256" key="5">
    <source>
        <dbReference type="ARBA" id="ARBA00023163"/>
    </source>
</evidence>
<keyword evidence="4 7" id="KW-0238">DNA-binding</keyword>
<dbReference type="SUPFAM" id="SSF52172">
    <property type="entry name" value="CheY-like"/>
    <property type="match status" value="1"/>
</dbReference>
<evidence type="ECO:0000313" key="10">
    <source>
        <dbReference type="EMBL" id="MBK1631646.1"/>
    </source>
</evidence>
<keyword evidence="3" id="KW-0805">Transcription regulation</keyword>
<dbReference type="Proteomes" id="UP000748752">
    <property type="component" value="Unassembled WGS sequence"/>
</dbReference>
<evidence type="ECO:0000256" key="7">
    <source>
        <dbReference type="PROSITE-ProRule" id="PRU01091"/>
    </source>
</evidence>
<dbReference type="InterPro" id="IPR036388">
    <property type="entry name" value="WH-like_DNA-bd_sf"/>
</dbReference>
<evidence type="ECO:0000256" key="6">
    <source>
        <dbReference type="PROSITE-ProRule" id="PRU00169"/>
    </source>
</evidence>
<dbReference type="SMART" id="SM00448">
    <property type="entry name" value="REC"/>
    <property type="match status" value="1"/>
</dbReference>
<comment type="caution">
    <text evidence="10">The sequence shown here is derived from an EMBL/GenBank/DDBJ whole genome shotgun (WGS) entry which is preliminary data.</text>
</comment>
<evidence type="ECO:0000256" key="3">
    <source>
        <dbReference type="ARBA" id="ARBA00023015"/>
    </source>
</evidence>
<evidence type="ECO:0000259" key="8">
    <source>
        <dbReference type="PROSITE" id="PS50110"/>
    </source>
</evidence>
<keyword evidence="11" id="KW-1185">Reference proteome</keyword>
<feature type="domain" description="Response regulatory" evidence="8">
    <location>
        <begin position="6"/>
        <end position="119"/>
    </location>
</feature>
<evidence type="ECO:0000313" key="11">
    <source>
        <dbReference type="Proteomes" id="UP000748752"/>
    </source>
</evidence>
<dbReference type="EMBL" id="NRRV01000029">
    <property type="protein sequence ID" value="MBK1631646.1"/>
    <property type="molecule type" value="Genomic_DNA"/>
</dbReference>
<evidence type="ECO:0008006" key="12">
    <source>
        <dbReference type="Google" id="ProtNLM"/>
    </source>
</evidence>
<evidence type="ECO:0000256" key="4">
    <source>
        <dbReference type="ARBA" id="ARBA00023125"/>
    </source>
</evidence>
<sequence length="235" mass="26219">MSADARIIIVEDHLPLARAVARWLRARRFDTAIAAGLREFREHYRGGGADLVLLDLNLGADDGLTLAQELGGEAQVGLIIMTGRDQLDDRVRGLDAGADDYLVKPFALEELGARVRAVLRRRLRLPSAEGIVRLGPVELDLPRREVRCQGHPKPVRLTERQRDILRRLMATAGDTVERDELLPHAQWEPGDRSVDVHVSGIRRKLTAAGMTMLQISPVRSRGYRLDLLDSREAAH</sequence>
<feature type="domain" description="OmpR/PhoB-type" evidence="9">
    <location>
        <begin position="129"/>
        <end position="227"/>
    </location>
</feature>
<feature type="DNA-binding region" description="OmpR/PhoB-type" evidence="7">
    <location>
        <begin position="129"/>
        <end position="227"/>
    </location>
</feature>